<evidence type="ECO:0000256" key="2">
    <source>
        <dbReference type="ARBA" id="ARBA00008032"/>
    </source>
</evidence>
<dbReference type="Proteomes" id="UP000472241">
    <property type="component" value="Unplaced"/>
</dbReference>
<dbReference type="PANTHER" id="PTHR22745">
    <property type="entry name" value="PROTHYMOSIN ALPHA"/>
    <property type="match status" value="1"/>
</dbReference>
<evidence type="ECO:0000313" key="8">
    <source>
        <dbReference type="Proteomes" id="UP000472241"/>
    </source>
</evidence>
<organism evidence="7 8">
    <name type="scientific">Lynx canadensis</name>
    <name type="common">Canada lynx</name>
    <name type="synonym">Felis canadensis</name>
    <dbReference type="NCBI Taxonomy" id="61383"/>
    <lineage>
        <taxon>Eukaryota</taxon>
        <taxon>Metazoa</taxon>
        <taxon>Chordata</taxon>
        <taxon>Craniata</taxon>
        <taxon>Vertebrata</taxon>
        <taxon>Euteleostomi</taxon>
        <taxon>Mammalia</taxon>
        <taxon>Eutheria</taxon>
        <taxon>Laurasiatheria</taxon>
        <taxon>Carnivora</taxon>
        <taxon>Feliformia</taxon>
        <taxon>Felidae</taxon>
        <taxon>Felinae</taxon>
        <taxon>Lynx</taxon>
    </lineage>
</organism>
<proteinExistence type="inferred from homology"/>
<keyword evidence="8" id="KW-1185">Reference proteome</keyword>
<accession>A0A667HED5</accession>
<dbReference type="Pfam" id="PF03247">
    <property type="entry name" value="Prothymosin"/>
    <property type="match status" value="1"/>
</dbReference>
<reference evidence="7" key="1">
    <citation type="submission" date="2025-08" db="UniProtKB">
        <authorList>
            <consortium name="Ensembl"/>
        </authorList>
    </citation>
    <scope>IDENTIFICATION</scope>
</reference>
<evidence type="ECO:0000256" key="1">
    <source>
        <dbReference type="ARBA" id="ARBA00004123"/>
    </source>
</evidence>
<comment type="function">
    <text evidence="4">Prothymosin alpha may mediate immune function by conferring resistance to certain opportunistic infections.</text>
</comment>
<comment type="similarity">
    <text evidence="2">Belongs to the pro/parathymosin family.</text>
</comment>
<dbReference type="Ensembl" id="ENSLCNT00005028339.1">
    <property type="protein sequence ID" value="ENSLCNP00005025363.1"/>
    <property type="gene ID" value="ENSLCNG00005016495.1"/>
</dbReference>
<evidence type="ECO:0000313" key="7">
    <source>
        <dbReference type="Ensembl" id="ENSLCNP00005025363.1"/>
    </source>
</evidence>
<sequence>MGPLACPIISGTAVDPSSHITTKDLQKKKEVVEEVEKGRAAPADGNTNASLRLLGSLSLSLSLSAPPPCSLSVSLSK</sequence>
<dbReference type="GO" id="GO:0043066">
    <property type="term" value="P:negative regulation of apoptotic process"/>
    <property type="evidence" value="ECO:0007669"/>
    <property type="project" value="TreeGrafter"/>
</dbReference>
<name>A0A667HED5_LYNCA</name>
<evidence type="ECO:0000256" key="5">
    <source>
        <dbReference type="ARBA" id="ARBA00038744"/>
    </source>
</evidence>
<dbReference type="GO" id="GO:0045944">
    <property type="term" value="P:positive regulation of transcription by RNA polymerase II"/>
    <property type="evidence" value="ECO:0007669"/>
    <property type="project" value="TreeGrafter"/>
</dbReference>
<comment type="subunit">
    <text evidence="5">Interacts with NUPR1; regulates apoptotic process.</text>
</comment>
<evidence type="ECO:0000256" key="3">
    <source>
        <dbReference type="ARBA" id="ARBA00023242"/>
    </source>
</evidence>
<evidence type="ECO:0000256" key="4">
    <source>
        <dbReference type="ARBA" id="ARBA00037621"/>
    </source>
</evidence>
<comment type="subcellular location">
    <subcellularLocation>
        <location evidence="1">Nucleus</location>
    </subcellularLocation>
</comment>
<dbReference type="PANTHER" id="PTHR22745:SF0">
    <property type="entry name" value="PROTHYMOSIN ALPHA"/>
    <property type="match status" value="1"/>
</dbReference>
<protein>
    <recommendedName>
        <fullName evidence="6">Prothymosin alpha</fullName>
    </recommendedName>
</protein>
<dbReference type="AlphaFoldDB" id="A0A667HED5"/>
<dbReference type="InterPro" id="IPR004931">
    <property type="entry name" value="Pro/parathymosin"/>
</dbReference>
<dbReference type="GO" id="GO:0005634">
    <property type="term" value="C:nucleus"/>
    <property type="evidence" value="ECO:0007669"/>
    <property type="project" value="UniProtKB-SubCell"/>
</dbReference>
<dbReference type="GO" id="GO:0042393">
    <property type="term" value="F:histone binding"/>
    <property type="evidence" value="ECO:0007669"/>
    <property type="project" value="TreeGrafter"/>
</dbReference>
<reference evidence="7" key="2">
    <citation type="submission" date="2025-09" db="UniProtKB">
        <authorList>
            <consortium name="Ensembl"/>
        </authorList>
    </citation>
    <scope>IDENTIFICATION</scope>
</reference>
<keyword evidence="3" id="KW-0539">Nucleus</keyword>
<evidence type="ECO:0000256" key="6">
    <source>
        <dbReference type="ARBA" id="ARBA00040447"/>
    </source>
</evidence>